<organism evidence="9 10">
    <name type="scientific">Coccomyxa viridis</name>
    <dbReference type="NCBI Taxonomy" id="1274662"/>
    <lineage>
        <taxon>Eukaryota</taxon>
        <taxon>Viridiplantae</taxon>
        <taxon>Chlorophyta</taxon>
        <taxon>core chlorophytes</taxon>
        <taxon>Trebouxiophyceae</taxon>
        <taxon>Trebouxiophyceae incertae sedis</taxon>
        <taxon>Coccomyxaceae</taxon>
        <taxon>Coccomyxa</taxon>
    </lineage>
</organism>
<keyword evidence="4 7" id="KW-1133">Transmembrane helix</keyword>
<keyword evidence="3 7" id="KW-0812">Transmembrane</keyword>
<feature type="transmembrane region" description="Helical" evidence="7">
    <location>
        <begin position="314"/>
        <end position="334"/>
    </location>
</feature>
<dbReference type="PANTHER" id="PTHR11453:SF82">
    <property type="entry name" value="BORON TRANSPORTER 1"/>
    <property type="match status" value="1"/>
</dbReference>
<evidence type="ECO:0000313" key="10">
    <source>
        <dbReference type="Proteomes" id="UP001497392"/>
    </source>
</evidence>
<proteinExistence type="inferred from homology"/>
<keyword evidence="5 7" id="KW-0472">Membrane</keyword>
<sequence>MKSFGIGQGIKEDVVGRLLWLLAPATYIFFASVIPALAFGQQIYTETEGHLSGIQVLVATAITGVAQAMIGGQPLLIVGVAEPIVLIYSFMYQFAKGQSQLGAELFLPWAAWVCIWTAAMIFALSVCNICNYVSRFTRLSGELFGFLIAVLFMQEAIKGTRLEFLAQEGPNAVGGPASQYSWKLVNGFWSLFLAFGLTLTALLTRTAHSWRFGNTISRQLITDYGAPLMVVVWSALSYALHGAPGGLPRKVDLPDTWKDTGPWSVSRDLGRVPGAYIGAALLPALVITLLFFFDHSVSSQMAQQPEFQLEKPSAYHYDFFLLGIMTLACGLIGVPPVNGVLPQAPMHTKSLASLRMGIVRQQLGKAHKQETAKQGAGAATSAGASAVISAMTEKSRAIGSGAAELLDKEAEAQRSHGMEEANGHANGAFNFERDIDSYIPVEVTETRLTGLLQSLLVAVCLGLTMVLRLIPSAVLWGYFAFMALESLNGSQFWERLLYLVTDPAKRYRLLEQGHAPWVETVPFKAVAAFTICQLVYLLIVYGITWIPIAGFLFPLPIIALIPIRALILPKIFSGATLRELDAGAYEEAPPLSQEEIAEELGRSSEGGARPGSSSRSLGGHRRSLGLPEEELDEEVTHGRNIQIRHHLPRRSVEARRSHSLADREKLGGSSERRLRNGNVEMQQQLKSPEDSGAASKDKGEPAKAKTDKQKEPAQNSGGASDTEWLLQHGDGVPQEQRSPANTGSDVTDAASPSRPAQLHDGDDKDA</sequence>
<feature type="transmembrane region" description="Helical" evidence="7">
    <location>
        <begin position="75"/>
        <end position="94"/>
    </location>
</feature>
<evidence type="ECO:0000256" key="5">
    <source>
        <dbReference type="ARBA" id="ARBA00023136"/>
    </source>
</evidence>
<feature type="compositionally biased region" description="Basic and acidic residues" evidence="6">
    <location>
        <begin position="650"/>
        <end position="674"/>
    </location>
</feature>
<dbReference type="InterPro" id="IPR011531">
    <property type="entry name" value="HCO3_transpt-like_TM_dom"/>
</dbReference>
<feature type="transmembrane region" description="Helical" evidence="7">
    <location>
        <begin position="106"/>
        <end position="127"/>
    </location>
</feature>
<evidence type="ECO:0000256" key="1">
    <source>
        <dbReference type="ARBA" id="ARBA00004141"/>
    </source>
</evidence>
<name>A0ABP1GD06_9CHLO</name>
<feature type="compositionally biased region" description="Polar residues" evidence="6">
    <location>
        <begin position="735"/>
        <end position="745"/>
    </location>
</feature>
<evidence type="ECO:0000256" key="2">
    <source>
        <dbReference type="ARBA" id="ARBA00006262"/>
    </source>
</evidence>
<feature type="transmembrane region" description="Helical" evidence="7">
    <location>
        <begin position="274"/>
        <end position="293"/>
    </location>
</feature>
<protein>
    <submittedName>
        <fullName evidence="9">G13523 protein</fullName>
    </submittedName>
</protein>
<keyword evidence="10" id="KW-1185">Reference proteome</keyword>
<feature type="compositionally biased region" description="Basic and acidic residues" evidence="6">
    <location>
        <begin position="757"/>
        <end position="766"/>
    </location>
</feature>
<comment type="caution">
    <text evidence="9">The sequence shown here is derived from an EMBL/GenBank/DDBJ whole genome shotgun (WGS) entry which is preliminary data.</text>
</comment>
<gene>
    <name evidence="9" type="primary">g13523</name>
    <name evidence="9" type="ORF">VP750_LOCUS11975</name>
</gene>
<dbReference type="Proteomes" id="UP001497392">
    <property type="component" value="Unassembled WGS sequence"/>
</dbReference>
<feature type="transmembrane region" description="Helical" evidence="7">
    <location>
        <begin position="188"/>
        <end position="208"/>
    </location>
</feature>
<evidence type="ECO:0000256" key="7">
    <source>
        <dbReference type="SAM" id="Phobius"/>
    </source>
</evidence>
<dbReference type="PANTHER" id="PTHR11453">
    <property type="entry name" value="ANION EXCHANGE PROTEIN"/>
    <property type="match status" value="1"/>
</dbReference>
<feature type="compositionally biased region" description="Basic and acidic residues" evidence="6">
    <location>
        <begin position="695"/>
        <end position="711"/>
    </location>
</feature>
<feature type="transmembrane region" description="Helical" evidence="7">
    <location>
        <begin position="18"/>
        <end position="39"/>
    </location>
</feature>
<dbReference type="Pfam" id="PF00955">
    <property type="entry name" value="HCO3_cotransp"/>
    <property type="match status" value="3"/>
</dbReference>
<feature type="domain" description="Bicarbonate transporter-like transmembrane" evidence="8">
    <location>
        <begin position="441"/>
        <end position="582"/>
    </location>
</feature>
<feature type="transmembrane region" description="Helical" evidence="7">
    <location>
        <begin position="51"/>
        <end position="70"/>
    </location>
</feature>
<dbReference type="EMBL" id="CAXHTA020000021">
    <property type="protein sequence ID" value="CAL5230069.1"/>
    <property type="molecule type" value="Genomic_DNA"/>
</dbReference>
<dbReference type="InterPro" id="IPR003020">
    <property type="entry name" value="HCO3_transpt_euk"/>
</dbReference>
<feature type="region of interest" description="Disordered" evidence="6">
    <location>
        <begin position="598"/>
        <end position="766"/>
    </location>
</feature>
<feature type="transmembrane region" description="Helical" evidence="7">
    <location>
        <begin position="545"/>
        <end position="568"/>
    </location>
</feature>
<evidence type="ECO:0000313" key="9">
    <source>
        <dbReference type="EMBL" id="CAL5230069.1"/>
    </source>
</evidence>
<evidence type="ECO:0000256" key="6">
    <source>
        <dbReference type="SAM" id="MobiDB-lite"/>
    </source>
</evidence>
<feature type="transmembrane region" description="Helical" evidence="7">
    <location>
        <begin position="521"/>
        <end position="539"/>
    </location>
</feature>
<comment type="subcellular location">
    <subcellularLocation>
        <location evidence="1">Membrane</location>
        <topology evidence="1">Multi-pass membrane protein</topology>
    </subcellularLocation>
</comment>
<feature type="domain" description="Bicarbonate transporter-like transmembrane" evidence="8">
    <location>
        <begin position="188"/>
        <end position="353"/>
    </location>
</feature>
<evidence type="ECO:0000256" key="3">
    <source>
        <dbReference type="ARBA" id="ARBA00022692"/>
    </source>
</evidence>
<reference evidence="9 10" key="1">
    <citation type="submission" date="2024-06" db="EMBL/GenBank/DDBJ databases">
        <authorList>
            <person name="Kraege A."/>
            <person name="Thomma B."/>
        </authorList>
    </citation>
    <scope>NUCLEOTIDE SEQUENCE [LARGE SCALE GENOMIC DNA]</scope>
</reference>
<feature type="transmembrane region" description="Helical" evidence="7">
    <location>
        <begin position="455"/>
        <end position="481"/>
    </location>
</feature>
<feature type="transmembrane region" description="Helical" evidence="7">
    <location>
        <begin position="139"/>
        <end position="157"/>
    </location>
</feature>
<evidence type="ECO:0000256" key="4">
    <source>
        <dbReference type="ARBA" id="ARBA00022989"/>
    </source>
</evidence>
<feature type="compositionally biased region" description="Low complexity" evidence="6">
    <location>
        <begin position="603"/>
        <end position="617"/>
    </location>
</feature>
<evidence type="ECO:0000259" key="8">
    <source>
        <dbReference type="Pfam" id="PF00955"/>
    </source>
</evidence>
<accession>A0ABP1GD06</accession>
<feature type="domain" description="Bicarbonate transporter-like transmembrane" evidence="8">
    <location>
        <begin position="21"/>
        <end position="159"/>
    </location>
</feature>
<comment type="similarity">
    <text evidence="2">Belongs to the anion exchanger (TC 2.A.31.3) family.</text>
</comment>